<sequence length="357" mass="40060">MPSDLPQVFSPSEWRRRDLVPWNVAKQSKTNDDEPDTSSTSERPPPARWAYTVTASSTERGNYGSFVSKEDTTIHAVFESLLDANAYAIDELEKQYSAGLVEAWLNTGKYVFCNRDGCLTMDDYPENRVIGSPGCYKVSVMKFFFHPASKAQIPHGDTVFGEAAQVATFEASKKRPIGGISSDFDVSSPKKRRMPNTLSPSVLEPETVMAEVTLYRVVKFDYIPNGHRKDVDIWEHDRVEIDCGIFQKKTAAVMVFLHLALDIKLPSEDDGSMYQEVDYGNVDYLRKLSPLITFDVEGLPAYYGTPEENECLSKEDGQEPNGYIVRKEVFEVLRATGDGAGEAKLVSKSGEEFPVWW</sequence>
<reference evidence="2 3" key="1">
    <citation type="journal article" date="2018" name="Nat. Ecol. Evol.">
        <title>Pezizomycetes genomes reveal the molecular basis of ectomycorrhizal truffle lifestyle.</title>
        <authorList>
            <person name="Murat C."/>
            <person name="Payen T."/>
            <person name="Noel B."/>
            <person name="Kuo A."/>
            <person name="Morin E."/>
            <person name="Chen J."/>
            <person name="Kohler A."/>
            <person name="Krizsan K."/>
            <person name="Balestrini R."/>
            <person name="Da Silva C."/>
            <person name="Montanini B."/>
            <person name="Hainaut M."/>
            <person name="Levati E."/>
            <person name="Barry K.W."/>
            <person name="Belfiori B."/>
            <person name="Cichocki N."/>
            <person name="Clum A."/>
            <person name="Dockter R.B."/>
            <person name="Fauchery L."/>
            <person name="Guy J."/>
            <person name="Iotti M."/>
            <person name="Le Tacon F."/>
            <person name="Lindquist E.A."/>
            <person name="Lipzen A."/>
            <person name="Malagnac F."/>
            <person name="Mello A."/>
            <person name="Molinier V."/>
            <person name="Miyauchi S."/>
            <person name="Poulain J."/>
            <person name="Riccioni C."/>
            <person name="Rubini A."/>
            <person name="Sitrit Y."/>
            <person name="Splivallo R."/>
            <person name="Traeger S."/>
            <person name="Wang M."/>
            <person name="Zifcakova L."/>
            <person name="Wipf D."/>
            <person name="Zambonelli A."/>
            <person name="Paolocci F."/>
            <person name="Nowrousian M."/>
            <person name="Ottonello S."/>
            <person name="Baldrian P."/>
            <person name="Spatafora J.W."/>
            <person name="Henrissat B."/>
            <person name="Nagy L.G."/>
            <person name="Aury J.M."/>
            <person name="Wincker P."/>
            <person name="Grigoriev I.V."/>
            <person name="Bonfante P."/>
            <person name="Martin F.M."/>
        </authorList>
    </citation>
    <scope>NUCLEOTIDE SEQUENCE [LARGE SCALE GENOMIC DNA]</scope>
    <source>
        <strain evidence="2 3">RN42</strain>
    </source>
</reference>
<dbReference type="Proteomes" id="UP000275078">
    <property type="component" value="Unassembled WGS sequence"/>
</dbReference>
<protein>
    <submittedName>
        <fullName evidence="2">Uncharacterized protein</fullName>
    </submittedName>
</protein>
<evidence type="ECO:0000256" key="1">
    <source>
        <dbReference type="SAM" id="MobiDB-lite"/>
    </source>
</evidence>
<proteinExistence type="predicted"/>
<evidence type="ECO:0000313" key="2">
    <source>
        <dbReference type="EMBL" id="RPA87647.1"/>
    </source>
</evidence>
<organism evidence="2 3">
    <name type="scientific">Ascobolus immersus RN42</name>
    <dbReference type="NCBI Taxonomy" id="1160509"/>
    <lineage>
        <taxon>Eukaryota</taxon>
        <taxon>Fungi</taxon>
        <taxon>Dikarya</taxon>
        <taxon>Ascomycota</taxon>
        <taxon>Pezizomycotina</taxon>
        <taxon>Pezizomycetes</taxon>
        <taxon>Pezizales</taxon>
        <taxon>Ascobolaceae</taxon>
        <taxon>Ascobolus</taxon>
    </lineage>
</organism>
<evidence type="ECO:0000313" key="3">
    <source>
        <dbReference type="Proteomes" id="UP000275078"/>
    </source>
</evidence>
<keyword evidence="3" id="KW-1185">Reference proteome</keyword>
<dbReference type="EMBL" id="ML119646">
    <property type="protein sequence ID" value="RPA87647.1"/>
    <property type="molecule type" value="Genomic_DNA"/>
</dbReference>
<gene>
    <name evidence="2" type="ORF">BJ508DRAFT_320649</name>
</gene>
<dbReference type="AlphaFoldDB" id="A0A3N4IQE1"/>
<feature type="region of interest" description="Disordered" evidence="1">
    <location>
        <begin position="20"/>
        <end position="47"/>
    </location>
</feature>
<name>A0A3N4IQE1_ASCIM</name>
<accession>A0A3N4IQE1</accession>